<dbReference type="Gene3D" id="3.40.50.300">
    <property type="entry name" value="P-loop containing nucleotide triphosphate hydrolases"/>
    <property type="match status" value="1"/>
</dbReference>
<dbReference type="AlphaFoldDB" id="A0A450XKI1"/>
<sequence length="409" mass="46611">MEWQIDGNRKQRPNRAPFWIGYYDNAKKYMQLKSLEYTELEGTPIEWTLRGFTPGDANLLVGKNASGKSSVLNVIHNMALMIAGQRPPFFNAHISSLIFEDDGLETEYSSRTHGGKVIAERFMIDGEIKLDRGHGGKGKIYAEKEGKAIEFQTPENQLAVVARRDTLQHPFFEPLHQWAASLYYYQFGTSLGKESLFLFSDDNLQLNPKDPSQVVGIFHKGDKEFGERFRNAVLADFEPVGYPVDKIGLVVPRYYVTIQMPMADKLVGIYVKETDLPGITEQNEMSQGMFRALSVIIQLNYAILADTPSCILIDDIGEGLDFERSCNLIDVLMRKVEGSPVQLMMTTNDRFVMNHVPLEAWSVVDRDRNRVTIRNYANAREIFDRFKFTGLNNFDFLALDYLHTSTTDE</sequence>
<accession>A0A450XKI1</accession>
<proteinExistence type="predicted"/>
<protein>
    <submittedName>
        <fullName evidence="1">ATPase/GTPase, AAA15 family</fullName>
    </submittedName>
</protein>
<evidence type="ECO:0000313" key="1">
    <source>
        <dbReference type="EMBL" id="VFK29823.1"/>
    </source>
</evidence>
<name>A0A450XKI1_9GAMM</name>
<dbReference type="SUPFAM" id="SSF52540">
    <property type="entry name" value="P-loop containing nucleoside triphosphate hydrolases"/>
    <property type="match status" value="1"/>
</dbReference>
<organism evidence="1">
    <name type="scientific">Candidatus Kentrum sp. MB</name>
    <dbReference type="NCBI Taxonomy" id="2138164"/>
    <lineage>
        <taxon>Bacteria</taxon>
        <taxon>Pseudomonadati</taxon>
        <taxon>Pseudomonadota</taxon>
        <taxon>Gammaproteobacteria</taxon>
        <taxon>Candidatus Kentrum</taxon>
    </lineage>
</organism>
<reference evidence="1" key="1">
    <citation type="submission" date="2019-02" db="EMBL/GenBank/DDBJ databases">
        <authorList>
            <person name="Gruber-Vodicka R. H."/>
            <person name="Seah K. B. B."/>
        </authorList>
    </citation>
    <scope>NUCLEOTIDE SEQUENCE</scope>
    <source>
        <strain evidence="1">BECK_BZ199</strain>
    </source>
</reference>
<gene>
    <name evidence="1" type="ORF">BECKMB1821I_GA0114274_101216</name>
</gene>
<dbReference type="InterPro" id="IPR027417">
    <property type="entry name" value="P-loop_NTPase"/>
</dbReference>
<dbReference type="EMBL" id="CAADFQ010000012">
    <property type="protein sequence ID" value="VFK29823.1"/>
    <property type="molecule type" value="Genomic_DNA"/>
</dbReference>